<dbReference type="InterPro" id="IPR036249">
    <property type="entry name" value="Thioredoxin-like_sf"/>
</dbReference>
<feature type="domain" description="DSBA-like thioredoxin" evidence="1">
    <location>
        <begin position="7"/>
        <end position="184"/>
    </location>
</feature>
<dbReference type="Gene3D" id="3.40.30.10">
    <property type="entry name" value="Glutaredoxin"/>
    <property type="match status" value="1"/>
</dbReference>
<name>A0ABU0TW37_MICTR</name>
<evidence type="ECO:0000313" key="3">
    <source>
        <dbReference type="Proteomes" id="UP001226691"/>
    </source>
</evidence>
<reference evidence="2 3" key="1">
    <citation type="submission" date="2023-07" db="EMBL/GenBank/DDBJ databases">
        <title>Functional and genomic diversity of the sorghum phyllosphere microbiome.</title>
        <authorList>
            <person name="Shade A."/>
        </authorList>
    </citation>
    <scope>NUCLEOTIDE SEQUENCE [LARGE SCALE GENOMIC DNA]</scope>
    <source>
        <strain evidence="2 3">SORGH_AS_1207</strain>
    </source>
</reference>
<proteinExistence type="predicted"/>
<sequence>MHDLLYVFDAYCGWCYGMAPALHELAADDDIRITVVHGALFSGANSAPIGRFGHIPGANARIAELTGVAFGPDYERLLSEGRTLLDSDAAARGLAALRASAGDDRALEMAGAMQAAFYRDGRSLSDAETYAAIAADRGLDADAVQRHLDDDVIAGQARRDQDWLAELGVHSYPMLLLRRGDELVQIGSPTASAAQLRAQITAAARIVPAPHEATAGLACSPDGCAD</sequence>
<dbReference type="Pfam" id="PF01323">
    <property type="entry name" value="DSBA"/>
    <property type="match status" value="1"/>
</dbReference>
<dbReference type="SUPFAM" id="SSF52833">
    <property type="entry name" value="Thioredoxin-like"/>
    <property type="match status" value="1"/>
</dbReference>
<dbReference type="CDD" id="cd03025">
    <property type="entry name" value="DsbA_FrnE_like"/>
    <property type="match status" value="1"/>
</dbReference>
<dbReference type="RefSeq" id="WP_307483709.1">
    <property type="nucleotide sequence ID" value="NZ_JAUTBF010000001.1"/>
</dbReference>
<evidence type="ECO:0000313" key="2">
    <source>
        <dbReference type="EMBL" id="MDQ1123735.1"/>
    </source>
</evidence>
<organism evidence="2 3">
    <name type="scientific">Microbacterium trichothecenolyticum</name>
    <name type="common">Aureobacterium trichothecenolyticum</name>
    <dbReference type="NCBI Taxonomy" id="69370"/>
    <lineage>
        <taxon>Bacteria</taxon>
        <taxon>Bacillati</taxon>
        <taxon>Actinomycetota</taxon>
        <taxon>Actinomycetes</taxon>
        <taxon>Micrococcales</taxon>
        <taxon>Microbacteriaceae</taxon>
        <taxon>Microbacterium</taxon>
    </lineage>
</organism>
<dbReference type="Gene3D" id="1.10.472.60">
    <property type="entry name" value="putative protein disulfide isomerase domain"/>
    <property type="match status" value="1"/>
</dbReference>
<dbReference type="Proteomes" id="UP001226691">
    <property type="component" value="Unassembled WGS sequence"/>
</dbReference>
<dbReference type="PROSITE" id="PS00194">
    <property type="entry name" value="THIOREDOXIN_1"/>
    <property type="match status" value="1"/>
</dbReference>
<keyword evidence="3" id="KW-1185">Reference proteome</keyword>
<gene>
    <name evidence="2" type="ORF">QE412_002308</name>
</gene>
<evidence type="ECO:0000259" key="1">
    <source>
        <dbReference type="Pfam" id="PF01323"/>
    </source>
</evidence>
<dbReference type="InterPro" id="IPR017937">
    <property type="entry name" value="Thioredoxin_CS"/>
</dbReference>
<comment type="caution">
    <text evidence="2">The sequence shown here is derived from an EMBL/GenBank/DDBJ whole genome shotgun (WGS) entry which is preliminary data.</text>
</comment>
<accession>A0ABU0TW37</accession>
<dbReference type="InterPro" id="IPR001853">
    <property type="entry name" value="DSBA-like_thioredoxin_dom"/>
</dbReference>
<protein>
    <recommendedName>
        <fullName evidence="1">DSBA-like thioredoxin domain-containing protein</fullName>
    </recommendedName>
</protein>
<dbReference type="EMBL" id="JAUTBF010000001">
    <property type="protein sequence ID" value="MDQ1123735.1"/>
    <property type="molecule type" value="Genomic_DNA"/>
</dbReference>